<dbReference type="EMBL" id="BK015626">
    <property type="protein sequence ID" value="DAE16541.1"/>
    <property type="molecule type" value="Genomic_DNA"/>
</dbReference>
<evidence type="ECO:0000313" key="1">
    <source>
        <dbReference type="EMBL" id="DAE16541.1"/>
    </source>
</evidence>
<accession>A0A8S5QCP3</accession>
<organism evidence="1">
    <name type="scientific">Siphoviridae sp. ctqBH20</name>
    <dbReference type="NCBI Taxonomy" id="2825680"/>
    <lineage>
        <taxon>Viruses</taxon>
        <taxon>Duplodnaviria</taxon>
        <taxon>Heunggongvirae</taxon>
        <taxon>Uroviricota</taxon>
        <taxon>Caudoviricetes</taxon>
    </lineage>
</organism>
<protein>
    <submittedName>
        <fullName evidence="1">Nematode polyprotein allergen ABA-1</fullName>
    </submittedName>
</protein>
<proteinExistence type="predicted"/>
<sequence length="162" mass="18448">MKYMYEIFKSVIASKSYNLEEMIKKINIRWVEDILTEEQREELITMAQANADPSQSNAPLQKQIEEISKKQIALEDTVEKLSATVQKIKETVEGGGTVVPDPEPPITEEYPVWEPYNGIPPVPYQVGSKVTHDGKKWESMVPNNVWEPGAFGVDQNIWKEVV</sequence>
<reference evidence="1" key="1">
    <citation type="journal article" date="2021" name="Proc. Natl. Acad. Sci. U.S.A.">
        <title>A Catalog of Tens of Thousands of Viruses from Human Metagenomes Reveals Hidden Associations with Chronic Diseases.</title>
        <authorList>
            <person name="Tisza M.J."/>
            <person name="Buck C.B."/>
        </authorList>
    </citation>
    <scope>NUCLEOTIDE SEQUENCE</scope>
    <source>
        <strain evidence="1">CtqBH20</strain>
    </source>
</reference>
<name>A0A8S5QCP3_9CAUD</name>